<evidence type="ECO:0000259" key="1">
    <source>
        <dbReference type="PROSITE" id="PS50022"/>
    </source>
</evidence>
<name>A0A8J7WRI4_9ACTN</name>
<reference evidence="2" key="1">
    <citation type="submission" date="2021-04" db="EMBL/GenBank/DDBJ databases">
        <title>Genome based classification of Actinospica acidithermotolerans sp. nov., an actinobacterium isolated from an Indonesian hot spring.</title>
        <authorList>
            <person name="Kusuma A.B."/>
            <person name="Putra K.E."/>
            <person name="Nafisah S."/>
            <person name="Loh J."/>
            <person name="Nouioui I."/>
            <person name="Goodfellow M."/>
        </authorList>
    </citation>
    <scope>NUCLEOTIDE SEQUENCE</scope>
    <source>
        <strain evidence="2">DSM 45618</strain>
    </source>
</reference>
<comment type="caution">
    <text evidence="2">The sequence shown here is derived from an EMBL/GenBank/DDBJ whole genome shotgun (WGS) entry which is preliminary data.</text>
</comment>
<feature type="non-terminal residue" evidence="2">
    <location>
        <position position="1"/>
    </location>
</feature>
<dbReference type="InterPro" id="IPR000421">
    <property type="entry name" value="FA58C"/>
</dbReference>
<evidence type="ECO:0000313" key="2">
    <source>
        <dbReference type="EMBL" id="MBS2967108.1"/>
    </source>
</evidence>
<organism evidence="2 3">
    <name type="scientific">Actinocrinis puniceicyclus</name>
    <dbReference type="NCBI Taxonomy" id="977794"/>
    <lineage>
        <taxon>Bacteria</taxon>
        <taxon>Bacillati</taxon>
        <taxon>Actinomycetota</taxon>
        <taxon>Actinomycetes</taxon>
        <taxon>Catenulisporales</taxon>
        <taxon>Actinospicaceae</taxon>
        <taxon>Actinocrinis</taxon>
    </lineage>
</organism>
<evidence type="ECO:0000313" key="3">
    <source>
        <dbReference type="Proteomes" id="UP000677913"/>
    </source>
</evidence>
<accession>A0A8J7WRI4</accession>
<dbReference type="AlphaFoldDB" id="A0A8J7WRI4"/>
<keyword evidence="3" id="KW-1185">Reference proteome</keyword>
<dbReference type="EMBL" id="JAGSXH010000315">
    <property type="protein sequence ID" value="MBS2967108.1"/>
    <property type="molecule type" value="Genomic_DNA"/>
</dbReference>
<gene>
    <name evidence="2" type="ORF">KGA66_29010</name>
</gene>
<dbReference type="Proteomes" id="UP000677913">
    <property type="component" value="Unassembled WGS sequence"/>
</dbReference>
<protein>
    <recommendedName>
        <fullName evidence="1">F5/8 type C domain-containing protein</fullName>
    </recommendedName>
</protein>
<sequence>WLVVAGKLLTGWVVIDLDATIIESSSKKQGAAGTFKMTFGFQCAMRRFGISPAQPGGTWKEVPGPDG</sequence>
<feature type="domain" description="F5/8 type C" evidence="1">
    <location>
        <begin position="1"/>
        <end position="67"/>
    </location>
</feature>
<dbReference type="PROSITE" id="PS50022">
    <property type="entry name" value="FA58C_3"/>
    <property type="match status" value="1"/>
</dbReference>
<proteinExistence type="predicted"/>